<sequence length="161" mass="18305">MSNLKAMLYFLFFYIIAQTVFSRLAVNGVKPDLILILTVILSFLYGPPRGAFFGMQGGLIEDLFTGHFIGLNTLVKMVAGFLAGVLEGKIYPENWWFPGVIVFVLTFVKDFLYVAFLNLLGISITFTEAFGRIMPVEALYNFFLTPVFYFFFYRAVRGNKP</sequence>
<dbReference type="InterPro" id="IPR007227">
    <property type="entry name" value="Cell_shape_determining_MreD"/>
</dbReference>
<dbReference type="GO" id="GO:0005886">
    <property type="term" value="C:plasma membrane"/>
    <property type="evidence" value="ECO:0007669"/>
    <property type="project" value="UniProtKB-SubCell"/>
</dbReference>
<dbReference type="OrthoDB" id="9796616at2"/>
<keyword evidence="6 8" id="KW-1133">Transmembrane helix</keyword>
<feature type="transmembrane region" description="Helical" evidence="8">
    <location>
        <begin position="33"/>
        <end position="52"/>
    </location>
</feature>
<dbReference type="InterPro" id="IPR017225">
    <property type="entry name" value="Cell_shape_determin_MreD_prd"/>
</dbReference>
<evidence type="ECO:0000256" key="5">
    <source>
        <dbReference type="ARBA" id="ARBA00022960"/>
    </source>
</evidence>
<evidence type="ECO:0000313" key="9">
    <source>
        <dbReference type="EMBL" id="GAV26383.1"/>
    </source>
</evidence>
<feature type="transmembrane region" description="Helical" evidence="8">
    <location>
        <begin position="64"/>
        <end position="83"/>
    </location>
</feature>
<dbReference type="Gene3D" id="1.10.1760.20">
    <property type="match status" value="1"/>
</dbReference>
<dbReference type="EMBL" id="BDJL01000141">
    <property type="protein sequence ID" value="GAV26383.1"/>
    <property type="molecule type" value="Genomic_DNA"/>
</dbReference>
<evidence type="ECO:0000256" key="1">
    <source>
        <dbReference type="ARBA" id="ARBA00004651"/>
    </source>
</evidence>
<name>A0A1L8D5C5_9THEO</name>
<dbReference type="PIRSF" id="PIRSF037497">
    <property type="entry name" value="MreD_Clostridium/Treponema_prd"/>
    <property type="match status" value="1"/>
</dbReference>
<dbReference type="Pfam" id="PF04093">
    <property type="entry name" value="MreD"/>
    <property type="match status" value="1"/>
</dbReference>
<feature type="transmembrane region" description="Helical" evidence="8">
    <location>
        <begin position="138"/>
        <end position="156"/>
    </location>
</feature>
<comment type="subcellular location">
    <subcellularLocation>
        <location evidence="1">Cell membrane</location>
        <topology evidence="1">Multi-pass membrane protein</topology>
    </subcellularLocation>
</comment>
<evidence type="ECO:0000313" key="10">
    <source>
        <dbReference type="Proteomes" id="UP000187338"/>
    </source>
</evidence>
<evidence type="ECO:0000256" key="8">
    <source>
        <dbReference type="SAM" id="Phobius"/>
    </source>
</evidence>
<keyword evidence="10" id="KW-1185">Reference proteome</keyword>
<dbReference type="NCBIfam" id="TIGR03426">
    <property type="entry name" value="shape_MreD"/>
    <property type="match status" value="1"/>
</dbReference>
<feature type="transmembrane region" description="Helical" evidence="8">
    <location>
        <begin position="95"/>
        <end position="126"/>
    </location>
</feature>
<keyword evidence="4 8" id="KW-0812">Transmembrane</keyword>
<gene>
    <name evidence="9" type="ORF">ciss_23160</name>
</gene>
<accession>A0A1L8D5C5</accession>
<proteinExistence type="inferred from homology"/>
<evidence type="ECO:0000256" key="4">
    <source>
        <dbReference type="ARBA" id="ARBA00022692"/>
    </source>
</evidence>
<keyword evidence="5" id="KW-0133">Cell shape</keyword>
<keyword evidence="7 8" id="KW-0472">Membrane</keyword>
<organism evidence="9 10">
    <name type="scientific">Carboxydothermus islandicus</name>
    <dbReference type="NCBI Taxonomy" id="661089"/>
    <lineage>
        <taxon>Bacteria</taxon>
        <taxon>Bacillati</taxon>
        <taxon>Bacillota</taxon>
        <taxon>Clostridia</taxon>
        <taxon>Thermoanaerobacterales</taxon>
        <taxon>Thermoanaerobacteraceae</taxon>
        <taxon>Carboxydothermus</taxon>
    </lineage>
</organism>
<comment type="caution">
    <text evidence="9">The sequence shown here is derived from an EMBL/GenBank/DDBJ whole genome shotgun (WGS) entry which is preliminary data.</text>
</comment>
<evidence type="ECO:0000256" key="3">
    <source>
        <dbReference type="ARBA" id="ARBA00022475"/>
    </source>
</evidence>
<evidence type="ECO:0000256" key="6">
    <source>
        <dbReference type="ARBA" id="ARBA00022989"/>
    </source>
</evidence>
<dbReference type="AlphaFoldDB" id="A0A1L8D5C5"/>
<dbReference type="RefSeq" id="WP_075866553.1">
    <property type="nucleotide sequence ID" value="NZ_BDJL01000141.1"/>
</dbReference>
<comment type="similarity">
    <text evidence="2">Belongs to the MreD family.</text>
</comment>
<feature type="transmembrane region" description="Helical" evidence="8">
    <location>
        <begin position="6"/>
        <end position="26"/>
    </location>
</feature>
<evidence type="ECO:0000256" key="2">
    <source>
        <dbReference type="ARBA" id="ARBA00007776"/>
    </source>
</evidence>
<dbReference type="STRING" id="661089.ciss_23160"/>
<reference evidence="10" key="1">
    <citation type="submission" date="2016-12" db="EMBL/GenBank/DDBJ databases">
        <title>Draft Genome Sequences od Carboxydothermus pertinax and islandicus, Hydrogenogenic Carboxydotrophic Bacteria.</title>
        <authorList>
            <person name="Fukuyama Y."/>
            <person name="Ohmae K."/>
            <person name="Yoneda Y."/>
            <person name="Yoshida T."/>
            <person name="Sako Y."/>
        </authorList>
    </citation>
    <scope>NUCLEOTIDE SEQUENCE [LARGE SCALE GENOMIC DNA]</scope>
    <source>
        <strain evidence="10">SET</strain>
    </source>
</reference>
<keyword evidence="3" id="KW-1003">Cell membrane</keyword>
<dbReference type="Proteomes" id="UP000187338">
    <property type="component" value="Unassembled WGS sequence"/>
</dbReference>
<protein>
    <submittedName>
        <fullName evidence="9">Rod shape-determining protein MreD</fullName>
    </submittedName>
</protein>
<evidence type="ECO:0000256" key="7">
    <source>
        <dbReference type="ARBA" id="ARBA00023136"/>
    </source>
</evidence>
<dbReference type="GO" id="GO:0008360">
    <property type="term" value="P:regulation of cell shape"/>
    <property type="evidence" value="ECO:0007669"/>
    <property type="project" value="UniProtKB-KW"/>
</dbReference>